<feature type="domain" description="Phasin" evidence="2">
    <location>
        <begin position="22"/>
        <end position="118"/>
    </location>
</feature>
<dbReference type="OrthoDB" id="6167021at2"/>
<feature type="compositionally biased region" description="Low complexity" evidence="1">
    <location>
        <begin position="153"/>
        <end position="176"/>
    </location>
</feature>
<name>A0A368TND7_9GAMM</name>
<dbReference type="AlphaFoldDB" id="A0A368TND7"/>
<evidence type="ECO:0000256" key="1">
    <source>
        <dbReference type="SAM" id="MobiDB-lite"/>
    </source>
</evidence>
<evidence type="ECO:0000313" key="3">
    <source>
        <dbReference type="EMBL" id="RCV86114.1"/>
    </source>
</evidence>
<organism evidence="3 4">
    <name type="scientific">Vreelandella rituensis</name>
    <dbReference type="NCBI Taxonomy" id="2282306"/>
    <lineage>
        <taxon>Bacteria</taxon>
        <taxon>Pseudomonadati</taxon>
        <taxon>Pseudomonadota</taxon>
        <taxon>Gammaproteobacteria</taxon>
        <taxon>Oceanospirillales</taxon>
        <taxon>Halomonadaceae</taxon>
        <taxon>Vreelandella</taxon>
    </lineage>
</organism>
<dbReference type="EMBL" id="QPIJ01000073">
    <property type="protein sequence ID" value="RCV86114.1"/>
    <property type="molecule type" value="Genomic_DNA"/>
</dbReference>
<proteinExistence type="predicted"/>
<protein>
    <recommendedName>
        <fullName evidence="2">Phasin domain-containing protein</fullName>
    </recommendedName>
</protein>
<feature type="region of interest" description="Disordered" evidence="1">
    <location>
        <begin position="111"/>
        <end position="176"/>
    </location>
</feature>
<dbReference type="Pfam" id="PF09361">
    <property type="entry name" value="Phasin_2"/>
    <property type="match status" value="1"/>
</dbReference>
<accession>A0A368TND7</accession>
<dbReference type="InterPro" id="IPR018968">
    <property type="entry name" value="Phasin"/>
</dbReference>
<keyword evidence="4" id="KW-1185">Reference proteome</keyword>
<gene>
    <name evidence="3" type="ORF">DU506_19090</name>
</gene>
<evidence type="ECO:0000313" key="4">
    <source>
        <dbReference type="Proteomes" id="UP000253204"/>
    </source>
</evidence>
<comment type="caution">
    <text evidence="3">The sequence shown here is derived from an EMBL/GenBank/DDBJ whole genome shotgun (WGS) entry which is preliminary data.</text>
</comment>
<evidence type="ECO:0000259" key="2">
    <source>
        <dbReference type="Pfam" id="PF09361"/>
    </source>
</evidence>
<dbReference type="Proteomes" id="UP000253204">
    <property type="component" value="Unassembled WGS sequence"/>
</dbReference>
<feature type="compositionally biased region" description="Basic and acidic residues" evidence="1">
    <location>
        <begin position="113"/>
        <end position="130"/>
    </location>
</feature>
<reference evidence="3 4" key="1">
    <citation type="submission" date="2018-07" db="EMBL/GenBank/DDBJ databases">
        <title>Halomonas rutogse sp. nov., isolated from Lake TangqianCo on Tibetan Plateau.</title>
        <authorList>
            <person name="Lu H."/>
            <person name="Xing P."/>
            <person name="Wu Q."/>
        </authorList>
    </citation>
    <scope>NUCLEOTIDE SEQUENCE [LARGE SCALE GENOMIC DNA]</scope>
    <source>
        <strain evidence="3 4">TQ8S</strain>
    </source>
</reference>
<feature type="compositionally biased region" description="Low complexity" evidence="1">
    <location>
        <begin position="131"/>
        <end position="146"/>
    </location>
</feature>
<sequence length="176" mass="20273">MDSNEKTSENVEKAVEQARDQFTSAVIEPTRAYGSLALEYYQKLFSTQLNAIREFTDTSLEQSRSWLEVKDSDGFKKVMEDQQKELQNLNERFKADAEEITALNQEYMQKSMKLMEESMQKSQKQFEENMQKGQQQLEETMQQGQKQAEKNVQKGQSHQQKQSEGSKKSGSSSSSS</sequence>